<dbReference type="InterPro" id="IPR050382">
    <property type="entry name" value="MFS_Na/Anion_cotransporter"/>
</dbReference>
<keyword evidence="6 7" id="KW-0472">Membrane</keyword>
<feature type="transmembrane region" description="Helical" evidence="7">
    <location>
        <begin position="173"/>
        <end position="195"/>
    </location>
</feature>
<feature type="transmembrane region" description="Helical" evidence="7">
    <location>
        <begin position="368"/>
        <end position="388"/>
    </location>
</feature>
<dbReference type="FunFam" id="1.20.1250.20:FF:000003">
    <property type="entry name" value="Solute carrier family 17 member 3"/>
    <property type="match status" value="1"/>
</dbReference>
<name>A0A1B6MMF0_9HEMI</name>
<proteinExistence type="predicted"/>
<evidence type="ECO:0000256" key="1">
    <source>
        <dbReference type="ARBA" id="ARBA00004141"/>
    </source>
</evidence>
<feature type="transmembrane region" description="Helical" evidence="7">
    <location>
        <begin position="207"/>
        <end position="225"/>
    </location>
</feature>
<accession>A0A1B6MMF0</accession>
<feature type="transmembrane region" description="Helical" evidence="7">
    <location>
        <begin position="343"/>
        <end position="362"/>
    </location>
</feature>
<evidence type="ECO:0000256" key="3">
    <source>
        <dbReference type="ARBA" id="ARBA00022692"/>
    </source>
</evidence>
<dbReference type="GO" id="GO:0016020">
    <property type="term" value="C:membrane"/>
    <property type="evidence" value="ECO:0007669"/>
    <property type="project" value="UniProtKB-SubCell"/>
</dbReference>
<evidence type="ECO:0000259" key="8">
    <source>
        <dbReference type="PROSITE" id="PS50850"/>
    </source>
</evidence>
<evidence type="ECO:0000256" key="4">
    <source>
        <dbReference type="ARBA" id="ARBA00022847"/>
    </source>
</evidence>
<dbReference type="InterPro" id="IPR036259">
    <property type="entry name" value="MFS_trans_sf"/>
</dbReference>
<dbReference type="FunFam" id="1.20.1250.20:FF:000423">
    <property type="entry name" value="Putative inorganic phosphate cotransporter-like Protein"/>
    <property type="match status" value="1"/>
</dbReference>
<dbReference type="Pfam" id="PF07690">
    <property type="entry name" value="MFS_1"/>
    <property type="match status" value="1"/>
</dbReference>
<dbReference type="AlphaFoldDB" id="A0A1B6MMF0"/>
<keyword evidence="3 7" id="KW-0812">Transmembrane</keyword>
<dbReference type="InterPro" id="IPR011701">
    <property type="entry name" value="MFS"/>
</dbReference>
<evidence type="ECO:0000256" key="6">
    <source>
        <dbReference type="ARBA" id="ARBA00023136"/>
    </source>
</evidence>
<evidence type="ECO:0000256" key="5">
    <source>
        <dbReference type="ARBA" id="ARBA00022989"/>
    </source>
</evidence>
<dbReference type="GO" id="GO:0015293">
    <property type="term" value="F:symporter activity"/>
    <property type="evidence" value="ECO:0007669"/>
    <property type="project" value="UniProtKB-KW"/>
</dbReference>
<dbReference type="Gene3D" id="1.20.1250.20">
    <property type="entry name" value="MFS general substrate transporter like domains"/>
    <property type="match status" value="2"/>
</dbReference>
<evidence type="ECO:0000256" key="7">
    <source>
        <dbReference type="SAM" id="Phobius"/>
    </source>
</evidence>
<evidence type="ECO:0000313" key="9">
    <source>
        <dbReference type="EMBL" id="JAT37092.1"/>
    </source>
</evidence>
<sequence length="484" mass="52935">MVWSFLRRCCAPIPQRGVIAVMVMTGLAVQYLHRLAFNLAITVIAFQQEVSQNSTDEICSPPEVTEGHLQEQLKAEFSWDVNDQANLLGAFFVGYCISQIPGGILGDIFGPKNVLGYGVLLSGICSILTPISARIHVNALIAVRVLMGIAQGPVFPALSSFNARWALPHERAFLSAFMSSGVVVGAISSNAITGLLLDSLDQWENVFYIYAVLTVLWFVVWYLLAHDSVDTHPFITEKERTKIGDALNVELDVTNVKVPYCKIATSVRVWAMTVGNLGNDWVFYIIVTLLPQYLSYVLHFDVKANGLINSLPYIAMVSVSLSTSKLAEFIVKRGYMSKTIQCKVYLFFANIVPCLCLIFASYAGCDKVVAVAMFVVGFGCLGTVYSSVRVCHVDMAPNFAGTLMAIMNGVGSVAGIFTPQLFAIFITDQTVASWRMGFFSSTAIVLFTSAFFWIFGTSELQSWNSAPKTAHSLVAAEGEEGEDK</sequence>
<dbReference type="PROSITE" id="PS50850">
    <property type="entry name" value="MFS"/>
    <property type="match status" value="1"/>
</dbReference>
<dbReference type="InterPro" id="IPR020846">
    <property type="entry name" value="MFS_dom"/>
</dbReference>
<dbReference type="PANTHER" id="PTHR11662:SF399">
    <property type="entry name" value="FI19708P1-RELATED"/>
    <property type="match status" value="1"/>
</dbReference>
<feature type="transmembrane region" description="Helical" evidence="7">
    <location>
        <begin position="400"/>
        <end position="426"/>
    </location>
</feature>
<feature type="transmembrane region" description="Helical" evidence="7">
    <location>
        <begin position="432"/>
        <end position="455"/>
    </location>
</feature>
<feature type="transmembrane region" description="Helical" evidence="7">
    <location>
        <begin position="281"/>
        <end position="299"/>
    </location>
</feature>
<evidence type="ECO:0000256" key="2">
    <source>
        <dbReference type="ARBA" id="ARBA00022448"/>
    </source>
</evidence>
<keyword evidence="5 7" id="KW-1133">Transmembrane helix</keyword>
<protein>
    <recommendedName>
        <fullName evidence="8">Major facilitator superfamily (MFS) profile domain-containing protein</fullName>
    </recommendedName>
</protein>
<feature type="domain" description="Major facilitator superfamily (MFS) profile" evidence="8">
    <location>
        <begin position="26"/>
        <end position="461"/>
    </location>
</feature>
<gene>
    <name evidence="9" type="ORF">g.5461</name>
</gene>
<dbReference type="EMBL" id="GEBQ01002885">
    <property type="protein sequence ID" value="JAT37092.1"/>
    <property type="molecule type" value="Transcribed_RNA"/>
</dbReference>
<dbReference type="GO" id="GO:0006820">
    <property type="term" value="P:monoatomic anion transport"/>
    <property type="evidence" value="ECO:0007669"/>
    <property type="project" value="TreeGrafter"/>
</dbReference>
<keyword evidence="4" id="KW-0769">Symport</keyword>
<comment type="subcellular location">
    <subcellularLocation>
        <location evidence="1">Membrane</location>
        <topology evidence="1">Multi-pass membrane protein</topology>
    </subcellularLocation>
</comment>
<reference evidence="9" key="1">
    <citation type="submission" date="2015-11" db="EMBL/GenBank/DDBJ databases">
        <title>De novo transcriptome assembly of four potential Pierce s Disease insect vectors from Arizona vineyards.</title>
        <authorList>
            <person name="Tassone E.E."/>
        </authorList>
    </citation>
    <scope>NUCLEOTIDE SEQUENCE</scope>
</reference>
<dbReference type="SUPFAM" id="SSF103473">
    <property type="entry name" value="MFS general substrate transporter"/>
    <property type="match status" value="1"/>
</dbReference>
<dbReference type="PANTHER" id="PTHR11662">
    <property type="entry name" value="SOLUTE CARRIER FAMILY 17"/>
    <property type="match status" value="1"/>
</dbReference>
<organism evidence="9">
    <name type="scientific">Graphocephala atropunctata</name>
    <dbReference type="NCBI Taxonomy" id="36148"/>
    <lineage>
        <taxon>Eukaryota</taxon>
        <taxon>Metazoa</taxon>
        <taxon>Ecdysozoa</taxon>
        <taxon>Arthropoda</taxon>
        <taxon>Hexapoda</taxon>
        <taxon>Insecta</taxon>
        <taxon>Pterygota</taxon>
        <taxon>Neoptera</taxon>
        <taxon>Paraneoptera</taxon>
        <taxon>Hemiptera</taxon>
        <taxon>Auchenorrhyncha</taxon>
        <taxon>Membracoidea</taxon>
        <taxon>Cicadellidae</taxon>
        <taxon>Cicadellinae</taxon>
        <taxon>Cicadellini</taxon>
        <taxon>Graphocephala</taxon>
    </lineage>
</organism>
<feature type="transmembrane region" description="Helical" evidence="7">
    <location>
        <begin position="139"/>
        <end position="161"/>
    </location>
</feature>
<feature type="transmembrane region" description="Helical" evidence="7">
    <location>
        <begin position="114"/>
        <end position="133"/>
    </location>
</feature>
<keyword evidence="2" id="KW-0813">Transport</keyword>